<gene>
    <name evidence="2" type="ORF">V1477_013853</name>
</gene>
<proteinExistence type="predicted"/>
<name>A0ABD2BPK2_VESMC</name>
<sequence length="198" mass="23356">MVNICMLRMKKPQQLTSGKFFVLSLASFTDPLDVTEAMKSLLWNRQLLKYIGVWPLEISHAFFLFFFIYLLVHCLLTFAELTLGKHNLDVNMAIIDENVLHLMTLIKVTMCWINRQSLRRLLIEVQDNFLADNYNTCEKRFIFMKYTKLAKYYFFVAVPSMTIAIGFYYIQELISNVKMGNRSITFIEEKIFKMLSPK</sequence>
<accession>A0ABD2BPK2</accession>
<evidence type="ECO:0000256" key="1">
    <source>
        <dbReference type="SAM" id="Phobius"/>
    </source>
</evidence>
<feature type="transmembrane region" description="Helical" evidence="1">
    <location>
        <begin position="61"/>
        <end position="83"/>
    </location>
</feature>
<keyword evidence="1" id="KW-1133">Transmembrane helix</keyword>
<comment type="caution">
    <text evidence="2">The sequence shown here is derived from an EMBL/GenBank/DDBJ whole genome shotgun (WGS) entry which is preliminary data.</text>
</comment>
<dbReference type="EMBL" id="JAYRBN010000071">
    <property type="protein sequence ID" value="KAL2734676.1"/>
    <property type="molecule type" value="Genomic_DNA"/>
</dbReference>
<keyword evidence="1" id="KW-0472">Membrane</keyword>
<dbReference type="AlphaFoldDB" id="A0ABD2BPK2"/>
<reference evidence="2 3" key="1">
    <citation type="journal article" date="2024" name="Ann. Entomol. Soc. Am.">
        <title>Genomic analyses of the southern and eastern yellowjacket wasps (Hymenoptera: Vespidae) reveal evolutionary signatures of social life.</title>
        <authorList>
            <person name="Catto M.A."/>
            <person name="Caine P.B."/>
            <person name="Orr S.E."/>
            <person name="Hunt B.G."/>
            <person name="Goodisman M.A.D."/>
        </authorList>
    </citation>
    <scope>NUCLEOTIDE SEQUENCE [LARGE SCALE GENOMIC DNA]</scope>
    <source>
        <strain evidence="2">232</strain>
        <tissue evidence="2">Head and thorax</tissue>
    </source>
</reference>
<keyword evidence="1" id="KW-0812">Transmembrane</keyword>
<feature type="transmembrane region" description="Helical" evidence="1">
    <location>
        <begin position="149"/>
        <end position="170"/>
    </location>
</feature>
<keyword evidence="3" id="KW-1185">Reference proteome</keyword>
<evidence type="ECO:0000313" key="2">
    <source>
        <dbReference type="EMBL" id="KAL2734676.1"/>
    </source>
</evidence>
<organism evidence="2 3">
    <name type="scientific">Vespula maculifrons</name>
    <name type="common">Eastern yellow jacket</name>
    <name type="synonym">Wasp</name>
    <dbReference type="NCBI Taxonomy" id="7453"/>
    <lineage>
        <taxon>Eukaryota</taxon>
        <taxon>Metazoa</taxon>
        <taxon>Ecdysozoa</taxon>
        <taxon>Arthropoda</taxon>
        <taxon>Hexapoda</taxon>
        <taxon>Insecta</taxon>
        <taxon>Pterygota</taxon>
        <taxon>Neoptera</taxon>
        <taxon>Endopterygota</taxon>
        <taxon>Hymenoptera</taxon>
        <taxon>Apocrita</taxon>
        <taxon>Aculeata</taxon>
        <taxon>Vespoidea</taxon>
        <taxon>Vespidae</taxon>
        <taxon>Vespinae</taxon>
        <taxon>Vespula</taxon>
    </lineage>
</organism>
<dbReference type="Proteomes" id="UP001607303">
    <property type="component" value="Unassembled WGS sequence"/>
</dbReference>
<protein>
    <submittedName>
        <fullName evidence="2">Odorant receptor 22c-like</fullName>
    </submittedName>
</protein>
<evidence type="ECO:0000313" key="3">
    <source>
        <dbReference type="Proteomes" id="UP001607303"/>
    </source>
</evidence>